<protein>
    <submittedName>
        <fullName evidence="2">Uncharacterized protein</fullName>
    </submittedName>
</protein>
<dbReference type="Proteomes" id="UP000005426">
    <property type="component" value="Unassembled WGS sequence"/>
</dbReference>
<dbReference type="EMBL" id="ABDG02000012">
    <property type="protein sequence ID" value="EHK50902.1"/>
    <property type="molecule type" value="Genomic_DNA"/>
</dbReference>
<keyword evidence="3" id="KW-1185">Reference proteome</keyword>
<feature type="compositionally biased region" description="Basic and acidic residues" evidence="1">
    <location>
        <begin position="145"/>
        <end position="158"/>
    </location>
</feature>
<dbReference type="OrthoDB" id="5062850at2759"/>
<comment type="caution">
    <text evidence="2">The sequence shown here is derived from an EMBL/GenBank/DDBJ whole genome shotgun (WGS) entry which is preliminary data.</text>
</comment>
<evidence type="ECO:0000313" key="2">
    <source>
        <dbReference type="EMBL" id="EHK50902.1"/>
    </source>
</evidence>
<proteinExistence type="predicted"/>
<feature type="compositionally biased region" description="Acidic residues" evidence="1">
    <location>
        <begin position="568"/>
        <end position="584"/>
    </location>
</feature>
<feature type="region of interest" description="Disordered" evidence="1">
    <location>
        <begin position="568"/>
        <end position="588"/>
    </location>
</feature>
<evidence type="ECO:0000256" key="1">
    <source>
        <dbReference type="SAM" id="MobiDB-lite"/>
    </source>
</evidence>
<dbReference type="HOGENOM" id="CLU_038958_0_0_1"/>
<dbReference type="eggNOG" id="ENOG502SNVZ">
    <property type="taxonomic scope" value="Eukaryota"/>
</dbReference>
<dbReference type="AlphaFoldDB" id="G9NEK4"/>
<dbReference type="OMA" id="AYPECHA"/>
<reference evidence="2 3" key="1">
    <citation type="journal article" date="2011" name="Genome Biol.">
        <title>Comparative genome sequence analysis underscores mycoparasitism as the ancestral life style of Trichoderma.</title>
        <authorList>
            <person name="Kubicek C.P."/>
            <person name="Herrera-Estrella A."/>
            <person name="Seidl-Seiboth V."/>
            <person name="Martinez D.A."/>
            <person name="Druzhinina I.S."/>
            <person name="Thon M."/>
            <person name="Zeilinger S."/>
            <person name="Casas-Flores S."/>
            <person name="Horwitz B.A."/>
            <person name="Mukherjee P.K."/>
            <person name="Mukherjee M."/>
            <person name="Kredics L."/>
            <person name="Alcaraz L.D."/>
            <person name="Aerts A."/>
            <person name="Antal Z."/>
            <person name="Atanasova L."/>
            <person name="Cervantes-Badillo M.G."/>
            <person name="Challacombe J."/>
            <person name="Chertkov O."/>
            <person name="McCluskey K."/>
            <person name="Coulpier F."/>
            <person name="Deshpande N."/>
            <person name="von Doehren H."/>
            <person name="Ebbole D.J."/>
            <person name="Esquivel-Naranjo E.U."/>
            <person name="Fekete E."/>
            <person name="Flipphi M."/>
            <person name="Glaser F."/>
            <person name="Gomez-Rodriguez E.Y."/>
            <person name="Gruber S."/>
            <person name="Han C."/>
            <person name="Henrissat B."/>
            <person name="Hermosa R."/>
            <person name="Hernandez-Onate M."/>
            <person name="Karaffa L."/>
            <person name="Kosti I."/>
            <person name="Le Crom S."/>
            <person name="Lindquist E."/>
            <person name="Lucas S."/>
            <person name="Luebeck M."/>
            <person name="Luebeck P.S."/>
            <person name="Margeot A."/>
            <person name="Metz B."/>
            <person name="Misra M."/>
            <person name="Nevalainen H."/>
            <person name="Omann M."/>
            <person name="Packer N."/>
            <person name="Perrone G."/>
            <person name="Uresti-Rivera E.E."/>
            <person name="Salamov A."/>
            <person name="Schmoll M."/>
            <person name="Seiboth B."/>
            <person name="Shapiro H."/>
            <person name="Sukno S."/>
            <person name="Tamayo-Ramos J.A."/>
            <person name="Tisch D."/>
            <person name="Wiest A."/>
            <person name="Wilkinson H.H."/>
            <person name="Zhang M."/>
            <person name="Coutinho P.M."/>
            <person name="Kenerley C.M."/>
            <person name="Monte E."/>
            <person name="Baker S.E."/>
            <person name="Grigoriev I.V."/>
        </authorList>
    </citation>
    <scope>NUCLEOTIDE SEQUENCE [LARGE SCALE GENOMIC DNA]</scope>
    <source>
        <strain evidence="3">ATCC 20476 / IMI 206040</strain>
    </source>
</reference>
<feature type="compositionally biased region" description="Basic and acidic residues" evidence="1">
    <location>
        <begin position="123"/>
        <end position="132"/>
    </location>
</feature>
<name>G9NEK4_HYPAI</name>
<gene>
    <name evidence="2" type="ORF">TRIATDRAFT_279786</name>
</gene>
<feature type="compositionally biased region" description="Acidic residues" evidence="1">
    <location>
        <begin position="159"/>
        <end position="188"/>
    </location>
</feature>
<feature type="region of interest" description="Disordered" evidence="1">
    <location>
        <begin position="109"/>
        <end position="195"/>
    </location>
</feature>
<organism evidence="2 3">
    <name type="scientific">Hypocrea atroviridis (strain ATCC 20476 / IMI 206040)</name>
    <name type="common">Trichoderma atroviride</name>
    <dbReference type="NCBI Taxonomy" id="452589"/>
    <lineage>
        <taxon>Eukaryota</taxon>
        <taxon>Fungi</taxon>
        <taxon>Dikarya</taxon>
        <taxon>Ascomycota</taxon>
        <taxon>Pezizomycotina</taxon>
        <taxon>Sordariomycetes</taxon>
        <taxon>Hypocreomycetidae</taxon>
        <taxon>Hypocreales</taxon>
        <taxon>Hypocreaceae</taxon>
        <taxon>Trichoderma</taxon>
    </lineage>
</organism>
<sequence length="625" mass="71851">MSPKLSFLDLPSELRNAIYLHYVTVEKGYVFNFETGKLAALGSDGKMQPIDHALKFTCKTVAEEMMGLDLQVNSINFSTGYSDQWRVNAARFHNMQAYFNYAAVSMLQGPRPTSEDDDGDGNADQRDPRETQEENSIGEIVSNHVQDHGHGHDRHQEQEQEQDEDDDQDGDEEDDEDQDEDQDEDENSSEQVLLPTCCTDAIVEEVAQRYPDFKPILEIIMLGTDVTTQGRHFGLVPTFKRQAVLYTIELALQQELIPEDWQYEDYWDKPHISGFGRREYTQGKYRFSAAALAIRFLSRLPVGLRMHLRKIRLHEDSVSVAYPETHAQGLIKFCIENPKLRIERHLDLWRNVFQSLSCTDEVESFNFILEKSWITDTTDSDRGPGLWSLTLTDKVALWMMEALALLPLGMPKESFTLVLDGGEAPEKCSEIFQQIIQRDAAWQAAWEIVAANEFAEESFLNKRTHSCYRMDGFPEAMRCMENNLHGFIQCTFDLRPSIWDVEKETEKFRHLTLGQSHALPVDNQIFLQPPEPLPSWRDLLAENILPEFFGEQEIVEGEVDYDRYLEGSDDEETEDDESQPDVSDENYAKVMKQRDDLLMERLAQGFMFFNLADPASDSDSDSDSY</sequence>
<accession>G9NEK4</accession>
<evidence type="ECO:0000313" key="3">
    <source>
        <dbReference type="Proteomes" id="UP000005426"/>
    </source>
</evidence>